<gene>
    <name evidence="3" type="ORF">A4X03_0g2853</name>
    <name evidence="2" type="ORF">JKIAZH3_G2127</name>
</gene>
<evidence type="ECO:0000313" key="5">
    <source>
        <dbReference type="Proteomes" id="UP000836402"/>
    </source>
</evidence>
<feature type="region of interest" description="Disordered" evidence="1">
    <location>
        <begin position="68"/>
        <end position="169"/>
    </location>
</feature>
<feature type="compositionally biased region" description="Basic and acidic residues" evidence="1">
    <location>
        <begin position="136"/>
        <end position="150"/>
    </location>
</feature>
<dbReference type="AlphaFoldDB" id="A0A177V5X5"/>
<keyword evidence="5" id="KW-1185">Reference proteome</keyword>
<feature type="compositionally biased region" description="Acidic residues" evidence="1">
    <location>
        <begin position="191"/>
        <end position="207"/>
    </location>
</feature>
<feature type="compositionally biased region" description="Basic and acidic residues" evidence="1">
    <location>
        <begin position="208"/>
        <end position="235"/>
    </location>
</feature>
<feature type="region of interest" description="Disordered" evidence="1">
    <location>
        <begin position="581"/>
        <end position="600"/>
    </location>
</feature>
<evidence type="ECO:0000313" key="3">
    <source>
        <dbReference type="EMBL" id="KAE8261925.1"/>
    </source>
</evidence>
<feature type="compositionally biased region" description="Acidic residues" evidence="1">
    <location>
        <begin position="152"/>
        <end position="166"/>
    </location>
</feature>
<evidence type="ECO:0000313" key="4">
    <source>
        <dbReference type="Proteomes" id="UP000077671"/>
    </source>
</evidence>
<feature type="region of interest" description="Disordered" evidence="1">
    <location>
        <begin position="185"/>
        <end position="236"/>
    </location>
</feature>
<organism evidence="3 4">
    <name type="scientific">Tilletia caries</name>
    <name type="common">wheat bunt fungus</name>
    <dbReference type="NCBI Taxonomy" id="13290"/>
    <lineage>
        <taxon>Eukaryota</taxon>
        <taxon>Fungi</taxon>
        <taxon>Dikarya</taxon>
        <taxon>Basidiomycota</taxon>
        <taxon>Ustilaginomycotina</taxon>
        <taxon>Exobasidiomycetes</taxon>
        <taxon>Tilletiales</taxon>
        <taxon>Tilletiaceae</taxon>
        <taxon>Tilletia</taxon>
    </lineage>
</organism>
<dbReference type="EMBL" id="LWDD02000301">
    <property type="protein sequence ID" value="KAE8261925.1"/>
    <property type="molecule type" value="Genomic_DNA"/>
</dbReference>
<proteinExistence type="predicted"/>
<sequence length="1043" mass="116217">MSRRREQVAYCYCYTKCTLGDGPPRKVQRRTRAQHLESDRHELRPAHLHGIEPSPLLVKAIDITSSAITADDDDDSSSAEQSASGESGSLGSEAASNAFPGPAGHPSDDLDQSVPFAFDGGDVDQGLFEGDSSDGADSRTDEEAEMRIIDPMDVDEDLISDLDSQDEGSVQEGDLVAADLPLFVRGHDSSDGEDEDSDSQDEDIVDQDDARPEHPDGQDEAPRAEQDRQNNEPRSRYSQQLLDDLTGDYSPGPCPQGPPRASERLLSAADLSPSQQATLNQFRTFVRKDLTVDAYIETARNTEKAANGVKIMSKFKAAKFAKRITKLEENVWDMCPQSCMAFVGPHAHLRRCNTIRDGQRCGAERYNSNNKAKRTFTTIPILPRARAKWAAGTGSIYAQERATQAEQNLRPGVADPRHVFLDFGDGAVMNLLRERGVLLRDGEEAYMLSVDGAQMVDRKESNGWIVLFSCLNTRPSTRFRRQGTFVASVIPGPQNPVNVGSFLYPIMQEFAKASKGHWLWDGNERQRFLWKAYLVFAAADQPGSQKINHMTGTSGFSGCRICHMVANYLPGDGQVTGYFPIKSTGSESDPPINADRPEYDPEELPLRTERSYIDALDELDGCLTRAERAETRKLNGVSSRPLLSASPAFVMPSFFPIDIFHLFGVNLPSLIWDTFTHAKPGDPFTLSEEQTTFFASILKKAGTDLPSSFSSGLPRDPTEFSKSYYKMFEWSLVLYTYLPPFLLAIDAPDQINEMIDHLQSGVRLASSIHGCSEAQRQQTKHHFIGFCKLWEALYIRDQPDLIYRATISVHYLLHVSDFIWWHGSLIISSQARCEREAGLIKKSVRSHKAVFANILNNVLSREHLRILDIILNDQEAPEPADHFLLTVRHTRTHLNLTQDERTRQEELIQALDNGGGTIVRGKLALPSGHVIRGSRIDSNSRRKACRFMARDLEGTTYAEAIHFMCFDGHRISDGEDAEVNANKVYVLARPLVGVQTGGGLVRGDDFRERLYLVDASTILQPVGILKLGGFIYVLQKLSWLNER</sequence>
<evidence type="ECO:0000313" key="2">
    <source>
        <dbReference type="EMBL" id="CAD6928605.1"/>
    </source>
</evidence>
<dbReference type="Proteomes" id="UP000836402">
    <property type="component" value="Unassembled WGS sequence"/>
</dbReference>
<name>A0A177V5X5_9BASI</name>
<comment type="caution">
    <text evidence="3">The sequence shown here is derived from an EMBL/GenBank/DDBJ whole genome shotgun (WGS) entry which is preliminary data.</text>
</comment>
<feature type="compositionally biased region" description="Basic and acidic residues" evidence="1">
    <location>
        <begin position="34"/>
        <end position="45"/>
    </location>
</feature>
<feature type="compositionally biased region" description="Low complexity" evidence="1">
    <location>
        <begin position="78"/>
        <end position="96"/>
    </location>
</feature>
<reference evidence="2" key="3">
    <citation type="submission" date="2020-10" db="EMBL/GenBank/DDBJ databases">
        <authorList>
            <person name="Sedaghatjoo S."/>
        </authorList>
    </citation>
    <scope>NUCLEOTIDE SEQUENCE</scope>
    <source>
        <strain evidence="2">AZH3</strain>
    </source>
</reference>
<feature type="region of interest" description="Disordered" evidence="1">
    <location>
        <begin position="243"/>
        <end position="262"/>
    </location>
</feature>
<reference evidence="3" key="2">
    <citation type="journal article" date="2019" name="IMA Fungus">
        <title>Genome sequencing and comparison of five Tilletia species to identify candidate genes for the detection of regulated species infecting wheat.</title>
        <authorList>
            <person name="Nguyen H.D.T."/>
            <person name="Sultana T."/>
            <person name="Kesanakurti P."/>
            <person name="Hambleton S."/>
        </authorList>
    </citation>
    <scope>NUCLEOTIDE SEQUENCE</scope>
    <source>
        <strain evidence="3">DAOMC 238032</strain>
    </source>
</reference>
<evidence type="ECO:0000256" key="1">
    <source>
        <dbReference type="SAM" id="MobiDB-lite"/>
    </source>
</evidence>
<dbReference type="EMBL" id="CAJHJG010003236">
    <property type="protein sequence ID" value="CAD6928605.1"/>
    <property type="molecule type" value="Genomic_DNA"/>
</dbReference>
<accession>A0A177V5X5</accession>
<dbReference type="Proteomes" id="UP000077671">
    <property type="component" value="Unassembled WGS sequence"/>
</dbReference>
<protein>
    <submittedName>
        <fullName evidence="3">Uncharacterized protein</fullName>
    </submittedName>
</protein>
<reference evidence="3" key="1">
    <citation type="submission" date="2016-04" db="EMBL/GenBank/DDBJ databases">
        <authorList>
            <person name="Nguyen H.D."/>
            <person name="Kesanakurti P."/>
            <person name="Cullis J."/>
            <person name="Levesque C.A."/>
            <person name="Hambleton S."/>
        </authorList>
    </citation>
    <scope>NUCLEOTIDE SEQUENCE</scope>
    <source>
        <strain evidence="3">DAOMC 238032</strain>
    </source>
</reference>
<feature type="region of interest" description="Disordered" evidence="1">
    <location>
        <begin position="19"/>
        <end position="51"/>
    </location>
</feature>